<accession>A0ABW5B063</accession>
<keyword evidence="8" id="KW-1185">Reference proteome</keyword>
<sequence length="222" mass="25574">MKTTKEEIEFIGDEHISNTVETPLRSDAFEKSDGDKIKNIQYHFSEIMKELGLDLTDDSLSGTPYRVAKMYVKELFYGLNPKNRPKTSVFENKYGYKKIVVEQNINIDSSCEHHFLPIVGTAHVGYIPNEKVIGLSKINRLVDYYAHRPQVQERLCLQVLKDLQQTLNTEDVIVVVHAKHLCVSSRGIQDKTSFTTTLEYGGKFTIATFRNEFLRIIEKNQR</sequence>
<protein>
    <recommendedName>
        <fullName evidence="5">GTP cyclohydrolase 1</fullName>
        <ecNumber evidence="5">3.5.4.16</ecNumber>
    </recommendedName>
    <alternativeName>
        <fullName evidence="5">GTP cyclohydrolase I</fullName>
        <shortName evidence="5">GTP-CH-I</shortName>
    </alternativeName>
</protein>
<feature type="binding site" evidence="5">
    <location>
        <position position="182"/>
    </location>
    <ligand>
        <name>Zn(2+)</name>
        <dbReference type="ChEBI" id="CHEBI:29105"/>
    </ligand>
</feature>
<organism evidence="7 8">
    <name type="scientific">Aquimarina celericrescens</name>
    <dbReference type="NCBI Taxonomy" id="1964542"/>
    <lineage>
        <taxon>Bacteria</taxon>
        <taxon>Pseudomonadati</taxon>
        <taxon>Bacteroidota</taxon>
        <taxon>Flavobacteriia</taxon>
        <taxon>Flavobacteriales</taxon>
        <taxon>Flavobacteriaceae</taxon>
        <taxon>Aquimarina</taxon>
    </lineage>
</organism>
<feature type="binding site" evidence="5">
    <location>
        <position position="114"/>
    </location>
    <ligand>
        <name>Zn(2+)</name>
        <dbReference type="ChEBI" id="CHEBI:29105"/>
    </ligand>
</feature>
<proteinExistence type="inferred from homology"/>
<keyword evidence="4 5" id="KW-0378">Hydrolase</keyword>
<dbReference type="Proteomes" id="UP001597344">
    <property type="component" value="Unassembled WGS sequence"/>
</dbReference>
<comment type="caution">
    <text evidence="7">The sequence shown here is derived from an EMBL/GenBank/DDBJ whole genome shotgun (WGS) entry which is preliminary data.</text>
</comment>
<reference evidence="8" key="1">
    <citation type="journal article" date="2019" name="Int. J. Syst. Evol. Microbiol.">
        <title>The Global Catalogue of Microorganisms (GCM) 10K type strain sequencing project: providing services to taxonomists for standard genome sequencing and annotation.</title>
        <authorList>
            <consortium name="The Broad Institute Genomics Platform"/>
            <consortium name="The Broad Institute Genome Sequencing Center for Infectious Disease"/>
            <person name="Wu L."/>
            <person name="Ma J."/>
        </authorList>
    </citation>
    <scope>NUCLEOTIDE SEQUENCE [LARGE SCALE GENOMIC DNA]</scope>
    <source>
        <strain evidence="8">DT92</strain>
    </source>
</reference>
<dbReference type="EMBL" id="JBHUHY010000015">
    <property type="protein sequence ID" value="MFD2187875.1"/>
    <property type="molecule type" value="Genomic_DNA"/>
</dbReference>
<comment type="catalytic activity">
    <reaction evidence="1 5">
        <text>GTP + H2O = 7,8-dihydroneopterin 3'-triphosphate + formate + H(+)</text>
        <dbReference type="Rhea" id="RHEA:17473"/>
        <dbReference type="ChEBI" id="CHEBI:15377"/>
        <dbReference type="ChEBI" id="CHEBI:15378"/>
        <dbReference type="ChEBI" id="CHEBI:15740"/>
        <dbReference type="ChEBI" id="CHEBI:37565"/>
        <dbReference type="ChEBI" id="CHEBI:58462"/>
        <dbReference type="EC" id="3.5.4.16"/>
    </reaction>
</comment>
<evidence type="ECO:0000259" key="6">
    <source>
        <dbReference type="Pfam" id="PF01227"/>
    </source>
</evidence>
<dbReference type="NCBIfam" id="NF006826">
    <property type="entry name" value="PRK09347.1-3"/>
    <property type="match status" value="1"/>
</dbReference>
<keyword evidence="5" id="KW-0862">Zinc</keyword>
<name>A0ABW5B063_9FLAO</name>
<feature type="domain" description="GTP cyclohydrolase I" evidence="6">
    <location>
        <begin position="41"/>
        <end position="217"/>
    </location>
</feature>
<dbReference type="NCBIfam" id="NF006824">
    <property type="entry name" value="PRK09347.1-1"/>
    <property type="match status" value="1"/>
</dbReference>
<dbReference type="EC" id="3.5.4.16" evidence="5"/>
<dbReference type="Gene3D" id="1.10.286.10">
    <property type="match status" value="1"/>
</dbReference>
<dbReference type="HAMAP" id="MF_00223">
    <property type="entry name" value="FolE"/>
    <property type="match status" value="1"/>
</dbReference>
<comment type="subunit">
    <text evidence="5">Homopolymer.</text>
</comment>
<evidence type="ECO:0000313" key="7">
    <source>
        <dbReference type="EMBL" id="MFD2187875.1"/>
    </source>
</evidence>
<dbReference type="InterPro" id="IPR001474">
    <property type="entry name" value="GTP_CycHdrlase_I"/>
</dbReference>
<keyword evidence="5" id="KW-0342">GTP-binding</keyword>
<dbReference type="InterPro" id="IPR020602">
    <property type="entry name" value="GTP_CycHdrlase_I_dom"/>
</dbReference>
<keyword evidence="5" id="KW-0547">Nucleotide-binding</keyword>
<dbReference type="GO" id="GO:0003934">
    <property type="term" value="F:GTP cyclohydrolase I activity"/>
    <property type="evidence" value="ECO:0007669"/>
    <property type="project" value="UniProtKB-EC"/>
</dbReference>
<dbReference type="PANTHER" id="PTHR11109:SF7">
    <property type="entry name" value="GTP CYCLOHYDROLASE 1"/>
    <property type="match status" value="1"/>
</dbReference>
<comment type="similarity">
    <text evidence="5">Belongs to the GTP cyclohydrolase I family.</text>
</comment>
<evidence type="ECO:0000256" key="2">
    <source>
        <dbReference type="ARBA" id="ARBA00005080"/>
    </source>
</evidence>
<dbReference type="PANTHER" id="PTHR11109">
    <property type="entry name" value="GTP CYCLOHYDROLASE I"/>
    <property type="match status" value="1"/>
</dbReference>
<dbReference type="InterPro" id="IPR043133">
    <property type="entry name" value="GTP-CH-I_C/QueF"/>
</dbReference>
<dbReference type="Pfam" id="PF01227">
    <property type="entry name" value="GTP_cyclohydroI"/>
    <property type="match status" value="1"/>
</dbReference>
<evidence type="ECO:0000256" key="5">
    <source>
        <dbReference type="HAMAP-Rule" id="MF_00223"/>
    </source>
</evidence>
<gene>
    <name evidence="5 7" type="primary">folE</name>
    <name evidence="7" type="ORF">ACFSJT_13815</name>
</gene>
<dbReference type="Gene3D" id="3.30.1130.10">
    <property type="match status" value="1"/>
</dbReference>
<keyword evidence="5" id="KW-0479">Metal-binding</keyword>
<feature type="binding site" evidence="5">
    <location>
        <position position="111"/>
    </location>
    <ligand>
        <name>Zn(2+)</name>
        <dbReference type="ChEBI" id="CHEBI:29105"/>
    </ligand>
</feature>
<keyword evidence="3 5" id="KW-0554">One-carbon metabolism</keyword>
<dbReference type="NCBIfam" id="TIGR00063">
    <property type="entry name" value="folE"/>
    <property type="match status" value="1"/>
</dbReference>
<evidence type="ECO:0000256" key="4">
    <source>
        <dbReference type="ARBA" id="ARBA00022801"/>
    </source>
</evidence>
<evidence type="ECO:0000256" key="1">
    <source>
        <dbReference type="ARBA" id="ARBA00001052"/>
    </source>
</evidence>
<dbReference type="SUPFAM" id="SSF55620">
    <property type="entry name" value="Tetrahydrobiopterin biosynthesis enzymes-like"/>
    <property type="match status" value="1"/>
</dbReference>
<dbReference type="RefSeq" id="WP_378320878.1">
    <property type="nucleotide sequence ID" value="NZ_JBHUHY010000015.1"/>
</dbReference>
<evidence type="ECO:0000313" key="8">
    <source>
        <dbReference type="Proteomes" id="UP001597344"/>
    </source>
</evidence>
<comment type="pathway">
    <text evidence="2 5">Cofactor biosynthesis; 7,8-dihydroneopterin triphosphate biosynthesis; 7,8-dihydroneopterin triphosphate from GTP: step 1/1.</text>
</comment>
<dbReference type="InterPro" id="IPR043134">
    <property type="entry name" value="GTP-CH-I_N"/>
</dbReference>
<evidence type="ECO:0000256" key="3">
    <source>
        <dbReference type="ARBA" id="ARBA00022563"/>
    </source>
</evidence>